<dbReference type="InterPro" id="IPR019468">
    <property type="entry name" value="AdenyloSucc_lyase_C"/>
</dbReference>
<evidence type="ECO:0000256" key="5">
    <source>
        <dbReference type="ARBA" id="ARBA00017058"/>
    </source>
</evidence>
<dbReference type="GO" id="GO:0070626">
    <property type="term" value="F:(S)-2-(5-amino-1-(5-phospho-D-ribosyl)imidazole-4-carboxamido) succinate lyase (fumarate-forming) activity"/>
    <property type="evidence" value="ECO:0007669"/>
    <property type="project" value="TreeGrafter"/>
</dbReference>
<dbReference type="InterPro" id="IPR022761">
    <property type="entry name" value="Fumarate_lyase_N"/>
</dbReference>
<dbReference type="PANTHER" id="PTHR43172:SF1">
    <property type="entry name" value="ADENYLOSUCCINATE LYASE"/>
    <property type="match status" value="1"/>
</dbReference>
<evidence type="ECO:0000256" key="4">
    <source>
        <dbReference type="ARBA" id="ARBA00012339"/>
    </source>
</evidence>
<evidence type="ECO:0000256" key="3">
    <source>
        <dbReference type="ARBA" id="ARBA00008273"/>
    </source>
</evidence>
<dbReference type="GO" id="GO:0004018">
    <property type="term" value="F:N6-(1,2-dicarboxyethyl)AMP AMP-lyase (fumarate-forming) activity"/>
    <property type="evidence" value="ECO:0007669"/>
    <property type="project" value="UniProtKB-UniRule"/>
</dbReference>
<name>A0A532V860_UNCT6</name>
<dbReference type="EMBL" id="NJBO01000006">
    <property type="protein sequence ID" value="TKJ43177.1"/>
    <property type="molecule type" value="Genomic_DNA"/>
</dbReference>
<dbReference type="SUPFAM" id="SSF48557">
    <property type="entry name" value="L-aspartase-like"/>
    <property type="match status" value="1"/>
</dbReference>
<dbReference type="CDD" id="cd01360">
    <property type="entry name" value="Adenylsuccinate_lyase_1"/>
    <property type="match status" value="1"/>
</dbReference>
<protein>
    <recommendedName>
        <fullName evidence="5 11">Adenylosuccinate lyase</fullName>
        <shortName evidence="12">ASL</shortName>
        <ecNumber evidence="4 11">4.3.2.2</ecNumber>
    </recommendedName>
    <alternativeName>
        <fullName evidence="9 12">Adenylosuccinase</fullName>
    </alternativeName>
</protein>
<evidence type="ECO:0000259" key="13">
    <source>
        <dbReference type="SMART" id="SM00998"/>
    </source>
</evidence>
<dbReference type="Gene3D" id="1.20.200.10">
    <property type="entry name" value="Fumarase/aspartase (Central domain)"/>
    <property type="match status" value="1"/>
</dbReference>
<dbReference type="InterPro" id="IPR020557">
    <property type="entry name" value="Fumarate_lyase_CS"/>
</dbReference>
<evidence type="ECO:0000256" key="10">
    <source>
        <dbReference type="ARBA" id="ARBA00049115"/>
    </source>
</evidence>
<dbReference type="SMART" id="SM00998">
    <property type="entry name" value="ADSL_C"/>
    <property type="match status" value="1"/>
</dbReference>
<dbReference type="InterPro" id="IPR004769">
    <property type="entry name" value="Pur_lyase"/>
</dbReference>
<dbReference type="Proteomes" id="UP000317778">
    <property type="component" value="Unassembled WGS sequence"/>
</dbReference>
<evidence type="ECO:0000256" key="11">
    <source>
        <dbReference type="NCBIfam" id="TIGR00928"/>
    </source>
</evidence>
<gene>
    <name evidence="14" type="ORF">CEE36_05360</name>
</gene>
<evidence type="ECO:0000313" key="14">
    <source>
        <dbReference type="EMBL" id="TKJ43177.1"/>
    </source>
</evidence>
<feature type="domain" description="Adenylosuccinate lyase C-terminal" evidence="13">
    <location>
        <begin position="349"/>
        <end position="429"/>
    </location>
</feature>
<dbReference type="GO" id="GO:0044208">
    <property type="term" value="P:'de novo' AMP biosynthetic process"/>
    <property type="evidence" value="ECO:0007669"/>
    <property type="project" value="UniProtKB-UniPathway"/>
</dbReference>
<dbReference type="InterPro" id="IPR008948">
    <property type="entry name" value="L-Aspartase-like"/>
</dbReference>
<evidence type="ECO:0000256" key="12">
    <source>
        <dbReference type="RuleBase" id="RU361172"/>
    </source>
</evidence>
<keyword evidence="6 12" id="KW-0658">Purine biosynthesis</keyword>
<dbReference type="UniPathway" id="UPA00074">
    <property type="reaction ID" value="UER00132"/>
</dbReference>
<evidence type="ECO:0000313" key="15">
    <source>
        <dbReference type="Proteomes" id="UP000317778"/>
    </source>
</evidence>
<comment type="catalytic activity">
    <reaction evidence="10">
        <text>N(6)-(1,2-dicarboxyethyl)-AMP = fumarate + AMP</text>
        <dbReference type="Rhea" id="RHEA:16853"/>
        <dbReference type="ChEBI" id="CHEBI:29806"/>
        <dbReference type="ChEBI" id="CHEBI:57567"/>
        <dbReference type="ChEBI" id="CHEBI:456215"/>
        <dbReference type="EC" id="4.3.2.2"/>
    </reaction>
    <physiologicalReaction direction="left-to-right" evidence="10">
        <dbReference type="Rhea" id="RHEA:16854"/>
    </physiologicalReaction>
</comment>
<comment type="catalytic activity">
    <reaction evidence="8">
        <text>(2S)-2-[5-amino-1-(5-phospho-beta-D-ribosyl)imidazole-4-carboxamido]succinate = 5-amino-1-(5-phospho-beta-D-ribosyl)imidazole-4-carboxamide + fumarate</text>
        <dbReference type="Rhea" id="RHEA:23920"/>
        <dbReference type="ChEBI" id="CHEBI:29806"/>
        <dbReference type="ChEBI" id="CHEBI:58443"/>
        <dbReference type="ChEBI" id="CHEBI:58475"/>
        <dbReference type="EC" id="4.3.2.2"/>
    </reaction>
    <physiologicalReaction direction="left-to-right" evidence="8">
        <dbReference type="Rhea" id="RHEA:23921"/>
    </physiologicalReaction>
</comment>
<dbReference type="InterPro" id="IPR000362">
    <property type="entry name" value="Fumarate_lyase_fam"/>
</dbReference>
<dbReference type="GO" id="GO:0006189">
    <property type="term" value="P:'de novo' IMP biosynthetic process"/>
    <property type="evidence" value="ECO:0007669"/>
    <property type="project" value="UniProtKB-UniPathway"/>
</dbReference>
<comment type="pathway">
    <text evidence="1 12">Purine metabolism; IMP biosynthesis via de novo pathway; 5-amino-1-(5-phospho-D-ribosyl)imidazole-4-carboxamide from 5-amino-1-(5-phospho-D-ribosyl)imidazole-4-carboxylate: step 2/2.</text>
</comment>
<keyword evidence="7 12" id="KW-0456">Lyase</keyword>
<dbReference type="FunFam" id="1.20.200.10:FF:000008">
    <property type="entry name" value="Adenylosuccinate lyase"/>
    <property type="match status" value="1"/>
</dbReference>
<dbReference type="Pfam" id="PF00206">
    <property type="entry name" value="Lyase_1"/>
    <property type="match status" value="1"/>
</dbReference>
<evidence type="ECO:0000256" key="9">
    <source>
        <dbReference type="ARBA" id="ARBA00030717"/>
    </source>
</evidence>
<dbReference type="EC" id="4.3.2.2" evidence="4 11"/>
<evidence type="ECO:0000256" key="2">
    <source>
        <dbReference type="ARBA" id="ARBA00004734"/>
    </source>
</evidence>
<dbReference type="NCBIfam" id="TIGR00928">
    <property type="entry name" value="purB"/>
    <property type="match status" value="1"/>
</dbReference>
<organism evidence="14 15">
    <name type="scientific">candidate division TA06 bacterium B3_TA06</name>
    <dbReference type="NCBI Taxonomy" id="2012487"/>
    <lineage>
        <taxon>Bacteria</taxon>
        <taxon>Bacteria division TA06</taxon>
    </lineage>
</organism>
<comment type="caution">
    <text evidence="14">The sequence shown here is derived from an EMBL/GenBank/DDBJ whole genome shotgun (WGS) entry which is preliminary data.</text>
</comment>
<dbReference type="PRINTS" id="PR00149">
    <property type="entry name" value="FUMRATELYASE"/>
</dbReference>
<proteinExistence type="inferred from homology"/>
<dbReference type="PANTHER" id="PTHR43172">
    <property type="entry name" value="ADENYLOSUCCINATE LYASE"/>
    <property type="match status" value="1"/>
</dbReference>
<evidence type="ECO:0000256" key="6">
    <source>
        <dbReference type="ARBA" id="ARBA00022755"/>
    </source>
</evidence>
<dbReference type="Gene3D" id="1.10.40.30">
    <property type="entry name" value="Fumarase/aspartase (C-terminal domain)"/>
    <property type="match status" value="1"/>
</dbReference>
<accession>A0A532V860</accession>
<dbReference type="UniPathway" id="UPA00075">
    <property type="reaction ID" value="UER00336"/>
</dbReference>
<reference evidence="14 15" key="1">
    <citation type="submission" date="2017-06" db="EMBL/GenBank/DDBJ databases">
        <title>Novel microbial phyla capable of carbon fixation and sulfur reduction in deep-sea sediments.</title>
        <authorList>
            <person name="Huang J."/>
            <person name="Baker B."/>
            <person name="Wang Y."/>
        </authorList>
    </citation>
    <scope>NUCLEOTIDE SEQUENCE [LARGE SCALE GENOMIC DNA]</scope>
    <source>
        <strain evidence="14">B3_TA06</strain>
    </source>
</reference>
<sequence length="430" mass="48606">MIKRYSTSQMAEIWADEHRFRYWLRVEKAVAKAEEELGIIPKGLSECLADVSDVDPERVREIEQETEHEVTAFLEAVWEKAPCSKEYLHYGLTSYDVVDTALTLRILQACDVLAKDLNKLNKTLAELALKHKRTPALGRTHGRGAEPITFGVRALSWYSEGLRVTEGLEHARSIAARGRISGTVGTFTVLPPIVEELALKDLGLEPEPVATQVIPRDRHATVLFALALIGTWLERMALNIRLGQLEGLDELFEPFKERQTGSSAMPHKRNPVITERVCGLARILRSNVQAGLENVALWHERDISHSSVERVILSDSFNLAHYLVRKMQGVINGLKVEVDRMSQILDGTGGVFFAQRLLLALIKKGMARQDAYKLVQDLAFKTKEQGQSFDLLARKKKEINEKLSEAELNEIFSLERFLEGIDVLYRRMNL</sequence>
<comment type="similarity">
    <text evidence="3 12">Belongs to the lyase 1 family. Adenylosuccinate lyase subfamily.</text>
</comment>
<dbReference type="PRINTS" id="PR00145">
    <property type="entry name" value="ARGSUCLYASE"/>
</dbReference>
<evidence type="ECO:0000256" key="8">
    <source>
        <dbReference type="ARBA" id="ARBA00024477"/>
    </source>
</evidence>
<dbReference type="Gene3D" id="1.10.275.10">
    <property type="entry name" value="Fumarase/aspartase (N-terminal domain)"/>
    <property type="match status" value="1"/>
</dbReference>
<dbReference type="GO" id="GO:0005829">
    <property type="term" value="C:cytosol"/>
    <property type="evidence" value="ECO:0007669"/>
    <property type="project" value="TreeGrafter"/>
</dbReference>
<dbReference type="Pfam" id="PF10397">
    <property type="entry name" value="ADSL_C"/>
    <property type="match status" value="1"/>
</dbReference>
<evidence type="ECO:0000256" key="7">
    <source>
        <dbReference type="ARBA" id="ARBA00023239"/>
    </source>
</evidence>
<comment type="pathway">
    <text evidence="2 12">Purine metabolism; AMP biosynthesis via de novo pathway; AMP from IMP: step 2/2.</text>
</comment>
<evidence type="ECO:0000256" key="1">
    <source>
        <dbReference type="ARBA" id="ARBA00004706"/>
    </source>
</evidence>
<dbReference type="PROSITE" id="PS00163">
    <property type="entry name" value="FUMARATE_LYASES"/>
    <property type="match status" value="1"/>
</dbReference>
<dbReference type="AlphaFoldDB" id="A0A532V860"/>
<dbReference type="InterPro" id="IPR024083">
    <property type="entry name" value="Fumarase/histidase_N"/>
</dbReference>